<protein>
    <recommendedName>
        <fullName evidence="4">RING-type domain-containing protein</fullName>
    </recommendedName>
</protein>
<evidence type="ECO:0000256" key="2">
    <source>
        <dbReference type="PROSITE-ProRule" id="PRU00175"/>
    </source>
</evidence>
<feature type="region of interest" description="Disordered" evidence="3">
    <location>
        <begin position="1"/>
        <end position="100"/>
    </location>
</feature>
<feature type="compositionally biased region" description="Low complexity" evidence="3">
    <location>
        <begin position="504"/>
        <end position="513"/>
    </location>
</feature>
<evidence type="ECO:0000259" key="4">
    <source>
        <dbReference type="PROSITE" id="PS50089"/>
    </source>
</evidence>
<name>A0A197KFE5_9FUNG</name>
<feature type="region of interest" description="Disordered" evidence="3">
    <location>
        <begin position="626"/>
        <end position="797"/>
    </location>
</feature>
<sequence>MGQANSSLGQGVDWIRNQGSASGRPTHRRQQGGGREGHRRRRREGPQRDIEAQNGQDHTDDDDDDDESDYDSLDDNDDEREGSDNDDDSLLEEEEGEAVAGKGAYDRHPLYFGPAFHPVTEQSPAQVQLQRQIEQQLEQQQRQEYWQQQYRQQQQQQQQQIHQQQPQLSPLSSIGGQQLSLNDFILPSAVSGMGGIPGEAGVNGGGVGTGAGTGIGSPTNNVYPSQQTSPMLTAEMVQDQLYRNSNLYNLISGLNVNPLLTEVQRAGTLDLSVLEQELDDVEGGWMDIEDGDENNQDRDDDDTDIDYGYEGIVREMQPTKRSPTALACNINLKKSTLRLVKNFTVSNDPSIPAPSHLRPNYRLDFCFDSLTPCDVKLFWVVKEVEEDGDLGFRLRRLHHLPQPTTYHFPAGMNQRFISPLLPLYTMSLPELTMQGLPSTSMRMFQKRQQRQWQQLNSSVDKEGVEGQEFEGEGDDETGGDRRGGHKSRSKKKSKKNGKGGGGSYDNYYNNNKGMPFSGPDEDGYKAIMEDQYYPLVVLIEATKEYNPAAPVRSLPTPVADSPGLYLVDNQAISTFACFNISSEGGFEIKVMKQKVWINSTNYLIQEIYGFTDSVATPMPKAPEPAALKKSAAVGGSNPMAKAKAHADPLTAASTSDPSKRLSRADSIVSRMQELTKERPKRKKSTRTKSKQEVAEDKDKEEDEKNNNRRLSRVSAVTRLDIANPERVARRTSISSRRRMSNDSVGSRATFANGGAMSQAGDEYELAETGTRKSDSVQEEVEEDEGEEEEEEAEEEEPNLVLLDAPECVICLSDVKDTIVLPCRHFCICSECGDVLRRRAPQRCPICRQVFQALLHIASTPSRKPEFAMVHSPASTPASNSVVNGAHHLPYP</sequence>
<dbReference type="InterPro" id="IPR045194">
    <property type="entry name" value="MGRN1/RNF157-like"/>
</dbReference>
<dbReference type="SMART" id="SM00184">
    <property type="entry name" value="RING"/>
    <property type="match status" value="1"/>
</dbReference>
<feature type="compositionally biased region" description="Basic residues" evidence="3">
    <location>
        <begin position="678"/>
        <end position="688"/>
    </location>
</feature>
<reference evidence="5 6" key="1">
    <citation type="submission" date="2016-05" db="EMBL/GenBank/DDBJ databases">
        <title>Genome sequencing reveals origins of a unique bacterial endosymbiosis in the earliest lineages of terrestrial Fungi.</title>
        <authorList>
            <consortium name="DOE Joint Genome Institute"/>
            <person name="Uehling J."/>
            <person name="Gryganskyi A."/>
            <person name="Hameed K."/>
            <person name="Tschaplinski T."/>
            <person name="Misztal P."/>
            <person name="Wu S."/>
            <person name="Desiro A."/>
            <person name="Vande Pol N."/>
            <person name="Du Z.-Y."/>
            <person name="Zienkiewicz A."/>
            <person name="Zienkiewicz K."/>
            <person name="Morin E."/>
            <person name="Tisserant E."/>
            <person name="Splivallo R."/>
            <person name="Hainaut M."/>
            <person name="Henrissat B."/>
            <person name="Ohm R."/>
            <person name="Kuo A."/>
            <person name="Yan J."/>
            <person name="Lipzen A."/>
            <person name="Nolan M."/>
            <person name="Labutti K."/>
            <person name="Barry K."/>
            <person name="Goldstein A."/>
            <person name="Labbe J."/>
            <person name="Schadt C."/>
            <person name="Tuskan G."/>
            <person name="Grigoriev I."/>
            <person name="Martin F."/>
            <person name="Vilgalys R."/>
            <person name="Bonito G."/>
        </authorList>
    </citation>
    <scope>NUCLEOTIDE SEQUENCE [LARGE SCALE GENOMIC DNA]</scope>
    <source>
        <strain evidence="5 6">AG-77</strain>
    </source>
</reference>
<evidence type="ECO:0000256" key="1">
    <source>
        <dbReference type="ARBA" id="ARBA00025721"/>
    </source>
</evidence>
<dbReference type="GO" id="GO:0061630">
    <property type="term" value="F:ubiquitin protein ligase activity"/>
    <property type="evidence" value="ECO:0007669"/>
    <property type="project" value="UniProtKB-EC"/>
</dbReference>
<dbReference type="GO" id="GO:0008270">
    <property type="term" value="F:zinc ion binding"/>
    <property type="evidence" value="ECO:0007669"/>
    <property type="project" value="UniProtKB-KW"/>
</dbReference>
<accession>A0A197KFE5</accession>
<comment type="similarity">
    <text evidence="1">Belongs to the RING-type zinc finger family. LOG2 subfamily.</text>
</comment>
<gene>
    <name evidence="5" type="ORF">K457DRAFT_132681</name>
</gene>
<dbReference type="InterPro" id="IPR045195">
    <property type="entry name" value="LOG2-like_mRING_C3HC5"/>
</dbReference>
<dbReference type="CDD" id="cd16789">
    <property type="entry name" value="mRING-HC-C3HC5_MGRN1-like"/>
    <property type="match status" value="1"/>
</dbReference>
<evidence type="ECO:0000313" key="6">
    <source>
        <dbReference type="Proteomes" id="UP000078512"/>
    </source>
</evidence>
<feature type="compositionally biased region" description="Acidic residues" evidence="3">
    <location>
        <begin position="776"/>
        <end position="797"/>
    </location>
</feature>
<keyword evidence="6" id="KW-1185">Reference proteome</keyword>
<dbReference type="STRING" id="1314771.A0A197KFE5"/>
<dbReference type="PANTHER" id="PTHR22996">
    <property type="entry name" value="MAHOGUNIN"/>
    <property type="match status" value="1"/>
</dbReference>
<dbReference type="Gene3D" id="3.30.40.10">
    <property type="entry name" value="Zinc/RING finger domain, C3HC4 (zinc finger)"/>
    <property type="match status" value="1"/>
</dbReference>
<dbReference type="GO" id="GO:0016567">
    <property type="term" value="P:protein ubiquitination"/>
    <property type="evidence" value="ECO:0007669"/>
    <property type="project" value="TreeGrafter"/>
</dbReference>
<dbReference type="SUPFAM" id="SSF57850">
    <property type="entry name" value="RING/U-box"/>
    <property type="match status" value="1"/>
</dbReference>
<keyword evidence="2" id="KW-0479">Metal-binding</keyword>
<keyword evidence="2" id="KW-0862">Zinc</keyword>
<proteinExistence type="inferred from homology"/>
<feature type="compositionally biased region" description="Acidic residues" evidence="3">
    <location>
        <begin position="465"/>
        <end position="477"/>
    </location>
</feature>
<feature type="region of interest" description="Disordered" evidence="3">
    <location>
        <begin position="442"/>
        <end position="513"/>
    </location>
</feature>
<keyword evidence="2" id="KW-0863">Zinc-finger</keyword>
<organism evidence="5 6">
    <name type="scientific">Linnemannia elongata AG-77</name>
    <dbReference type="NCBI Taxonomy" id="1314771"/>
    <lineage>
        <taxon>Eukaryota</taxon>
        <taxon>Fungi</taxon>
        <taxon>Fungi incertae sedis</taxon>
        <taxon>Mucoromycota</taxon>
        <taxon>Mortierellomycotina</taxon>
        <taxon>Mortierellomycetes</taxon>
        <taxon>Mortierellales</taxon>
        <taxon>Mortierellaceae</taxon>
        <taxon>Linnemannia</taxon>
    </lineage>
</organism>
<dbReference type="OrthoDB" id="1711136at2759"/>
<dbReference type="InterPro" id="IPR001841">
    <property type="entry name" value="Znf_RING"/>
</dbReference>
<dbReference type="EMBL" id="KV442014">
    <property type="protein sequence ID" value="OAQ35396.1"/>
    <property type="molecule type" value="Genomic_DNA"/>
</dbReference>
<feature type="compositionally biased region" description="Basic residues" evidence="3">
    <location>
        <begin position="483"/>
        <end position="497"/>
    </location>
</feature>
<dbReference type="PROSITE" id="PS50089">
    <property type="entry name" value="ZF_RING_2"/>
    <property type="match status" value="1"/>
</dbReference>
<feature type="compositionally biased region" description="Basic and acidic residues" evidence="3">
    <location>
        <begin position="689"/>
        <end position="706"/>
    </location>
</feature>
<feature type="domain" description="RING-type" evidence="4">
    <location>
        <begin position="807"/>
        <end position="847"/>
    </location>
</feature>
<evidence type="ECO:0000256" key="3">
    <source>
        <dbReference type="SAM" id="MobiDB-lite"/>
    </source>
</evidence>
<dbReference type="Pfam" id="PF13920">
    <property type="entry name" value="zf-C3HC4_3"/>
    <property type="match status" value="1"/>
</dbReference>
<feature type="compositionally biased region" description="Acidic residues" evidence="3">
    <location>
        <begin position="59"/>
        <end position="97"/>
    </location>
</feature>
<evidence type="ECO:0000313" key="5">
    <source>
        <dbReference type="EMBL" id="OAQ35396.1"/>
    </source>
</evidence>
<dbReference type="PANTHER" id="PTHR22996:SF0">
    <property type="entry name" value="RE60872P-RELATED"/>
    <property type="match status" value="1"/>
</dbReference>
<dbReference type="Proteomes" id="UP000078512">
    <property type="component" value="Unassembled WGS sequence"/>
</dbReference>
<dbReference type="AlphaFoldDB" id="A0A197KFE5"/>
<dbReference type="InterPro" id="IPR013083">
    <property type="entry name" value="Znf_RING/FYVE/PHD"/>
</dbReference>